<dbReference type="GO" id="GO:0005524">
    <property type="term" value="F:ATP binding"/>
    <property type="evidence" value="ECO:0007669"/>
    <property type="project" value="UniProtKB-UniRule"/>
</dbReference>
<keyword evidence="4 6" id="KW-0067">ATP-binding</keyword>
<dbReference type="Gene3D" id="3.30.470.20">
    <property type="entry name" value="ATP-grasp fold, B domain"/>
    <property type="match status" value="1"/>
</dbReference>
<dbReference type="InterPro" id="IPR054350">
    <property type="entry name" value="PurT/PurK_preATP-grasp"/>
</dbReference>
<comment type="function">
    <text evidence="7">Catalyzes the ATP-dependent conversion of 5-aminoimidazole ribonucleotide (AIR) and HCO(3)- to N5-carboxyaminoimidazole ribonucleotide (N5-CAIR).</text>
</comment>
<dbReference type="HAMAP" id="MF_01928">
    <property type="entry name" value="PurK"/>
    <property type="match status" value="1"/>
</dbReference>
<dbReference type="SUPFAM" id="SSF52440">
    <property type="entry name" value="PreATP-grasp domain"/>
    <property type="match status" value="1"/>
</dbReference>
<feature type="binding site" evidence="6">
    <location>
        <begin position="175"/>
        <end position="178"/>
    </location>
    <ligand>
        <name>ATP</name>
        <dbReference type="ChEBI" id="CHEBI:30616"/>
    </ligand>
</feature>
<keyword evidence="5 9" id="KW-0456">Lyase</keyword>
<dbReference type="RefSeq" id="WP_122015383.1">
    <property type="nucleotide sequence ID" value="NZ_CP033169.1"/>
</dbReference>
<keyword evidence="10" id="KW-1185">Reference proteome</keyword>
<dbReference type="InterPro" id="IPR040686">
    <property type="entry name" value="PurK_C"/>
</dbReference>
<keyword evidence="2 6" id="KW-0658">Purine biosynthesis</keyword>
<dbReference type="NCBIfam" id="NF004679">
    <property type="entry name" value="PRK06019.1-5"/>
    <property type="match status" value="1"/>
</dbReference>
<dbReference type="GO" id="GO:0046872">
    <property type="term" value="F:metal ion binding"/>
    <property type="evidence" value="ECO:0007669"/>
    <property type="project" value="InterPro"/>
</dbReference>
<dbReference type="InterPro" id="IPR011054">
    <property type="entry name" value="Rudment_hybrid_motif"/>
</dbReference>
<evidence type="ECO:0000256" key="5">
    <source>
        <dbReference type="ARBA" id="ARBA00023239"/>
    </source>
</evidence>
<keyword evidence="6 7" id="KW-0436">Ligase</keyword>
<dbReference type="Proteomes" id="UP000280960">
    <property type="component" value="Chromosome"/>
</dbReference>
<protein>
    <recommendedName>
        <fullName evidence="6 7">N5-carboxyaminoimidazole ribonucleotide synthase</fullName>
        <shortName evidence="6 7">N5-CAIR synthase</shortName>
        <ecNumber evidence="6 7">6.3.4.18</ecNumber>
    </recommendedName>
    <alternativeName>
        <fullName evidence="6 7">5-(carboxyamino)imidazole ribonucleotide synthetase</fullName>
    </alternativeName>
</protein>
<feature type="binding site" evidence="6">
    <location>
        <position position="106"/>
    </location>
    <ligand>
        <name>ATP</name>
        <dbReference type="ChEBI" id="CHEBI:30616"/>
    </ligand>
</feature>
<comment type="pathway">
    <text evidence="6 7">Purine metabolism; IMP biosynthesis via de novo pathway; 5-amino-1-(5-phospho-D-ribosyl)imidazole-4-carboxylate from 5-amino-1-(5-phospho-D-ribosyl)imidazole (N5-CAIR route): step 1/2.</text>
</comment>
<dbReference type="NCBIfam" id="NF004675">
    <property type="entry name" value="PRK06019.1-1"/>
    <property type="match status" value="1"/>
</dbReference>
<evidence type="ECO:0000256" key="1">
    <source>
        <dbReference type="ARBA" id="ARBA00022741"/>
    </source>
</evidence>
<dbReference type="InterPro" id="IPR013815">
    <property type="entry name" value="ATP_grasp_subdomain_1"/>
</dbReference>
<evidence type="ECO:0000256" key="4">
    <source>
        <dbReference type="ARBA" id="ARBA00022840"/>
    </source>
</evidence>
<evidence type="ECO:0000256" key="3">
    <source>
        <dbReference type="ARBA" id="ARBA00022793"/>
    </source>
</evidence>
<comment type="caution">
    <text evidence="6">Lacks conserved residue(s) required for the propagation of feature annotation.</text>
</comment>
<feature type="domain" description="ATP-grasp" evidence="8">
    <location>
        <begin position="110"/>
        <end position="292"/>
    </location>
</feature>
<name>A0A3G2R7V8_9FIRM</name>
<dbReference type="GO" id="GO:0005829">
    <property type="term" value="C:cytosol"/>
    <property type="evidence" value="ECO:0007669"/>
    <property type="project" value="TreeGrafter"/>
</dbReference>
<feature type="binding site" evidence="6">
    <location>
        <begin position="262"/>
        <end position="263"/>
    </location>
    <ligand>
        <name>ATP</name>
        <dbReference type="ChEBI" id="CHEBI:30616"/>
    </ligand>
</feature>
<dbReference type="InterPro" id="IPR003135">
    <property type="entry name" value="ATP-grasp_carboxylate-amine"/>
</dbReference>
<feature type="binding site" evidence="6">
    <location>
        <position position="183"/>
    </location>
    <ligand>
        <name>ATP</name>
        <dbReference type="ChEBI" id="CHEBI:30616"/>
    </ligand>
</feature>
<dbReference type="InterPro" id="IPR016185">
    <property type="entry name" value="PreATP-grasp_dom_sf"/>
</dbReference>
<comment type="similarity">
    <text evidence="6 7">Belongs to the PurK/PurT family.</text>
</comment>
<dbReference type="NCBIfam" id="TIGR01161">
    <property type="entry name" value="purK"/>
    <property type="match status" value="1"/>
</dbReference>
<accession>A0A3G2R7V8</accession>
<dbReference type="EMBL" id="CP033169">
    <property type="protein sequence ID" value="AYO31624.1"/>
    <property type="molecule type" value="Genomic_DNA"/>
</dbReference>
<dbReference type="Pfam" id="PF22660">
    <property type="entry name" value="RS_preATP-grasp-like"/>
    <property type="match status" value="1"/>
</dbReference>
<proteinExistence type="inferred from homology"/>
<comment type="subunit">
    <text evidence="6 7">Homodimer.</text>
</comment>
<dbReference type="InterPro" id="IPR005875">
    <property type="entry name" value="PurK"/>
</dbReference>
<dbReference type="GO" id="GO:0006189">
    <property type="term" value="P:'de novo' IMP biosynthetic process"/>
    <property type="evidence" value="ECO:0007669"/>
    <property type="project" value="UniProtKB-UniRule"/>
</dbReference>
<organism evidence="9 10">
    <name type="scientific">Biomaibacter acetigenes</name>
    <dbReference type="NCBI Taxonomy" id="2316383"/>
    <lineage>
        <taxon>Bacteria</taxon>
        <taxon>Bacillati</taxon>
        <taxon>Bacillota</taxon>
        <taxon>Clostridia</taxon>
        <taxon>Thermosediminibacterales</taxon>
        <taxon>Tepidanaerobacteraceae</taxon>
        <taxon>Biomaibacter</taxon>
    </lineage>
</organism>
<dbReference type="FunFam" id="3.30.470.20:FF:000037">
    <property type="entry name" value="Phosphoribosylaminoimidazole carboxylase, chloroplastic"/>
    <property type="match status" value="1"/>
</dbReference>
<evidence type="ECO:0000259" key="8">
    <source>
        <dbReference type="PROSITE" id="PS50975"/>
    </source>
</evidence>
<dbReference type="InterPro" id="IPR011761">
    <property type="entry name" value="ATP-grasp"/>
</dbReference>
<dbReference type="GO" id="GO:0004638">
    <property type="term" value="F:phosphoribosylaminoimidazole carboxylase activity"/>
    <property type="evidence" value="ECO:0007669"/>
    <property type="project" value="InterPro"/>
</dbReference>
<dbReference type="UniPathway" id="UPA00074">
    <property type="reaction ID" value="UER00942"/>
</dbReference>
<comment type="function">
    <text evidence="6">Catalyzes the ATP-dependent conversion of 5-aminoimidazole ribonucleotide (AIR) and HCO(3)(-) to N5-carboxyaminoimidazole ribonucleotide (N5-CAIR).</text>
</comment>
<evidence type="ECO:0000256" key="6">
    <source>
        <dbReference type="HAMAP-Rule" id="MF_01928"/>
    </source>
</evidence>
<evidence type="ECO:0000313" key="9">
    <source>
        <dbReference type="EMBL" id="AYO31624.1"/>
    </source>
</evidence>
<dbReference type="Gene3D" id="3.30.1490.20">
    <property type="entry name" value="ATP-grasp fold, A domain"/>
    <property type="match status" value="1"/>
</dbReference>
<dbReference type="Pfam" id="PF17769">
    <property type="entry name" value="PurK_C"/>
    <property type="match status" value="1"/>
</dbReference>
<dbReference type="PROSITE" id="PS50975">
    <property type="entry name" value="ATP_GRASP"/>
    <property type="match status" value="1"/>
</dbReference>
<comment type="catalytic activity">
    <reaction evidence="6 7">
        <text>5-amino-1-(5-phospho-beta-D-ribosyl)imidazole + hydrogencarbonate + ATP = 5-carboxyamino-1-(5-phospho-D-ribosyl)imidazole + ADP + phosphate + 2 H(+)</text>
        <dbReference type="Rhea" id="RHEA:19317"/>
        <dbReference type="ChEBI" id="CHEBI:15378"/>
        <dbReference type="ChEBI" id="CHEBI:17544"/>
        <dbReference type="ChEBI" id="CHEBI:30616"/>
        <dbReference type="ChEBI" id="CHEBI:43474"/>
        <dbReference type="ChEBI" id="CHEBI:58730"/>
        <dbReference type="ChEBI" id="CHEBI:137981"/>
        <dbReference type="ChEBI" id="CHEBI:456216"/>
        <dbReference type="EC" id="6.3.4.18"/>
    </reaction>
</comment>
<feature type="binding site" evidence="6">
    <location>
        <position position="144"/>
    </location>
    <ligand>
        <name>ATP</name>
        <dbReference type="ChEBI" id="CHEBI:30616"/>
    </ligand>
</feature>
<keyword evidence="3" id="KW-0210">Decarboxylase</keyword>
<dbReference type="Pfam" id="PF02222">
    <property type="entry name" value="ATP-grasp"/>
    <property type="match status" value="1"/>
</dbReference>
<dbReference type="PANTHER" id="PTHR11609:SF5">
    <property type="entry name" value="PHOSPHORIBOSYLAMINOIMIDAZOLE CARBOXYLASE"/>
    <property type="match status" value="1"/>
</dbReference>
<evidence type="ECO:0000256" key="2">
    <source>
        <dbReference type="ARBA" id="ARBA00022755"/>
    </source>
</evidence>
<keyword evidence="1 6" id="KW-0547">Nucleotide-binding</keyword>
<gene>
    <name evidence="6 7 9" type="primary">purK</name>
    <name evidence="9" type="ORF">D2962_14335</name>
</gene>
<dbReference type="SUPFAM" id="SSF56059">
    <property type="entry name" value="Glutathione synthetase ATP-binding domain-like"/>
    <property type="match status" value="1"/>
</dbReference>
<evidence type="ECO:0000313" key="10">
    <source>
        <dbReference type="Proteomes" id="UP000280960"/>
    </source>
</evidence>
<dbReference type="KEGG" id="bacg:D2962_14335"/>
<dbReference type="GO" id="GO:0034028">
    <property type="term" value="F:5-(carboxyamino)imidazole ribonucleotide synthase activity"/>
    <property type="evidence" value="ECO:0007669"/>
    <property type="project" value="UniProtKB-UniRule"/>
</dbReference>
<dbReference type="SUPFAM" id="SSF51246">
    <property type="entry name" value="Rudiment single hybrid motif"/>
    <property type="match status" value="1"/>
</dbReference>
<dbReference type="Gene3D" id="3.40.50.20">
    <property type="match status" value="1"/>
</dbReference>
<dbReference type="AlphaFoldDB" id="A0A3G2R7V8"/>
<sequence length="379" mass="41889">MGNKMDLKLGIIGGGQLGKMMAQEARKFGFKVFVLDPTPGSPASQVADSQIVADFYNAEKIKELVEKSDISTYEIEHINTDVLKELVYEGYTVHPSPEVLETIKDKSRQKQMLNQNHIPTSRWKMVEKDLYSEVIDFGLPAVQKACHGGYDGRGVFVIHEKQDVLNALKCDSFLEELVDIEKELAVMVARSAKGEIKCYPVVEMAFDERANICDTVIAPARVNQRIQQEASDIAVSCVEALDGVGIFGIEMFLTRAGKVLVNEIAPRPHNSGHYTIEACATSQFEQHIRAIAGFPLGSTELLVPAVMVNILGEEGYEGRPNFAGIEDVLAIPGASIHIYGKKTTKPFRKMGHVTIVDKNIDTALEKAEIVKHKLKVKSY</sequence>
<reference evidence="9 10" key="1">
    <citation type="submission" date="2018-10" db="EMBL/GenBank/DDBJ databases">
        <authorList>
            <person name="Zhang X."/>
        </authorList>
    </citation>
    <scope>NUCLEOTIDE SEQUENCE [LARGE SCALE GENOMIC DNA]</scope>
    <source>
        <strain evidence="9 10">SK-G1</strain>
    </source>
</reference>
<evidence type="ECO:0000256" key="7">
    <source>
        <dbReference type="RuleBase" id="RU361200"/>
    </source>
</evidence>
<dbReference type="PANTHER" id="PTHR11609">
    <property type="entry name" value="PURINE BIOSYNTHESIS PROTEIN 6/7, PUR6/7"/>
    <property type="match status" value="1"/>
</dbReference>
<dbReference type="EC" id="6.3.4.18" evidence="6 7"/>